<comment type="caution">
    <text evidence="1">The sequence shown here is derived from an EMBL/GenBank/DDBJ whole genome shotgun (WGS) entry which is preliminary data.</text>
</comment>
<keyword evidence="2" id="KW-1185">Reference proteome</keyword>
<protein>
    <submittedName>
        <fullName evidence="1">Uncharacterized protein</fullName>
    </submittedName>
</protein>
<dbReference type="AlphaFoldDB" id="H0F9P3"/>
<reference evidence="1 2" key="1">
    <citation type="journal article" date="2012" name="J. Bacteriol.">
        <title>Genome sequence of the highly efficient arsenite-oxidizing bacterium Achromobacter arsenitoxydans SY8.</title>
        <authorList>
            <person name="Li X."/>
            <person name="Hu Y."/>
            <person name="Gong J."/>
            <person name="Lin Y."/>
            <person name="Johnstone L."/>
            <person name="Rensing C."/>
            <person name="Wang G."/>
        </authorList>
    </citation>
    <scope>NUCLEOTIDE SEQUENCE [LARGE SCALE GENOMIC DNA]</scope>
    <source>
        <strain evidence="1 2">SY8</strain>
    </source>
</reference>
<dbReference type="RefSeq" id="WP_008164663.1">
    <property type="nucleotide sequence ID" value="NZ_AGUF01000055.1"/>
</dbReference>
<dbReference type="OrthoDB" id="9812969at2"/>
<dbReference type="Proteomes" id="UP000003113">
    <property type="component" value="Unassembled WGS sequence"/>
</dbReference>
<dbReference type="EMBL" id="AGUF01000055">
    <property type="protein sequence ID" value="EHK65308.1"/>
    <property type="molecule type" value="Genomic_DNA"/>
</dbReference>
<organism evidence="1 2">
    <name type="scientific">Achromobacter arsenitoxydans SY8</name>
    <dbReference type="NCBI Taxonomy" id="477184"/>
    <lineage>
        <taxon>Bacteria</taxon>
        <taxon>Pseudomonadati</taxon>
        <taxon>Pseudomonadota</taxon>
        <taxon>Betaproteobacteria</taxon>
        <taxon>Burkholderiales</taxon>
        <taxon>Alcaligenaceae</taxon>
        <taxon>Achromobacter</taxon>
    </lineage>
</organism>
<dbReference type="PATRIC" id="fig|477184.5.peg.3450"/>
<proteinExistence type="predicted"/>
<evidence type="ECO:0000313" key="2">
    <source>
        <dbReference type="Proteomes" id="UP000003113"/>
    </source>
</evidence>
<name>H0F9P3_9BURK</name>
<dbReference type="STRING" id="477184.KYC_17477"/>
<accession>H0F9P3</accession>
<sequence>MSLDLALSMDGDLALDLMGATRLVGGAERVRQQIGITLRVLLGEWFLDTSFGVPYFEDILVKNPDRASIEAVLRARIVDVPSVTAVQRLGLEVDRAARALRVTFEAETTEGLADGIVTLGMP</sequence>
<evidence type="ECO:0000313" key="1">
    <source>
        <dbReference type="EMBL" id="EHK65308.1"/>
    </source>
</evidence>
<dbReference type="InterPro" id="IPR020288">
    <property type="entry name" value="Sheath_initiator"/>
</dbReference>
<dbReference type="eggNOG" id="ENOG503304Y">
    <property type="taxonomic scope" value="Bacteria"/>
</dbReference>
<gene>
    <name evidence="1" type="ORF">KYC_17477</name>
</gene>
<dbReference type="Pfam" id="PF10934">
    <property type="entry name" value="Sheath_initiator"/>
    <property type="match status" value="1"/>
</dbReference>